<name>A0A543J206_9ACTN</name>
<dbReference type="InterPro" id="IPR004474">
    <property type="entry name" value="LytR_CpsA_psr"/>
</dbReference>
<dbReference type="Gene3D" id="3.30.70.2390">
    <property type="match status" value="1"/>
</dbReference>
<dbReference type="Pfam" id="PF03816">
    <property type="entry name" value="LytR_cpsA_psr"/>
    <property type="match status" value="1"/>
</dbReference>
<keyword evidence="3" id="KW-1133">Transmembrane helix</keyword>
<feature type="compositionally biased region" description="Low complexity" evidence="2">
    <location>
        <begin position="1"/>
        <end position="30"/>
    </location>
</feature>
<protein>
    <submittedName>
        <fullName evidence="6">LytR family transcriptional attenuator</fullName>
    </submittedName>
</protein>
<evidence type="ECO:0000313" key="6">
    <source>
        <dbReference type="EMBL" id="TQM76865.1"/>
    </source>
</evidence>
<dbReference type="AlphaFoldDB" id="A0A543J206"/>
<comment type="similarity">
    <text evidence="1">Belongs to the LytR/CpsA/Psr (LCP) family.</text>
</comment>
<feature type="region of interest" description="Disordered" evidence="2">
    <location>
        <begin position="498"/>
        <end position="520"/>
    </location>
</feature>
<dbReference type="InterPro" id="IPR027381">
    <property type="entry name" value="LytR/CpsA/Psr_C"/>
</dbReference>
<evidence type="ECO:0000256" key="1">
    <source>
        <dbReference type="ARBA" id="ARBA00006068"/>
    </source>
</evidence>
<evidence type="ECO:0000259" key="5">
    <source>
        <dbReference type="Pfam" id="PF13399"/>
    </source>
</evidence>
<dbReference type="InterPro" id="IPR050922">
    <property type="entry name" value="LytR/CpsA/Psr_CW_biosynth"/>
</dbReference>
<evidence type="ECO:0000313" key="7">
    <source>
        <dbReference type="Proteomes" id="UP000319213"/>
    </source>
</evidence>
<evidence type="ECO:0000259" key="4">
    <source>
        <dbReference type="Pfam" id="PF03816"/>
    </source>
</evidence>
<accession>A0A543J206</accession>
<comment type="caution">
    <text evidence="6">The sequence shown here is derived from an EMBL/GenBank/DDBJ whole genome shotgun (WGS) entry which is preliminary data.</text>
</comment>
<dbReference type="RefSeq" id="WP_142260684.1">
    <property type="nucleotide sequence ID" value="NZ_VFPQ01000001.1"/>
</dbReference>
<dbReference type="NCBIfam" id="TIGR00350">
    <property type="entry name" value="lytR_cpsA_psr"/>
    <property type="match status" value="1"/>
</dbReference>
<feature type="region of interest" description="Disordered" evidence="2">
    <location>
        <begin position="1"/>
        <end position="76"/>
    </location>
</feature>
<dbReference type="PANTHER" id="PTHR33392:SF6">
    <property type="entry name" value="POLYISOPRENYL-TEICHOIC ACID--PEPTIDOGLYCAN TEICHOIC ACID TRANSFERASE TAGU"/>
    <property type="match status" value="1"/>
</dbReference>
<proteinExistence type="inferred from homology"/>
<dbReference type="PANTHER" id="PTHR33392">
    <property type="entry name" value="POLYISOPRENYL-TEICHOIC ACID--PEPTIDOGLYCAN TEICHOIC ACID TRANSFERASE TAGU"/>
    <property type="match status" value="1"/>
</dbReference>
<organism evidence="6 7">
    <name type="scientific">Thermopolyspora flexuosa</name>
    <dbReference type="NCBI Taxonomy" id="103836"/>
    <lineage>
        <taxon>Bacteria</taxon>
        <taxon>Bacillati</taxon>
        <taxon>Actinomycetota</taxon>
        <taxon>Actinomycetes</taxon>
        <taxon>Streptosporangiales</taxon>
        <taxon>Streptosporangiaceae</taxon>
        <taxon>Thermopolyspora</taxon>
    </lineage>
</organism>
<feature type="region of interest" description="Disordered" evidence="2">
    <location>
        <begin position="388"/>
        <end position="415"/>
    </location>
</feature>
<feature type="compositionally biased region" description="Low complexity" evidence="2">
    <location>
        <begin position="398"/>
        <end position="415"/>
    </location>
</feature>
<keyword evidence="7" id="KW-1185">Reference proteome</keyword>
<feature type="domain" description="LytR/CpsA/Psr regulator C-terminal" evidence="5">
    <location>
        <begin position="417"/>
        <end position="535"/>
    </location>
</feature>
<dbReference type="OrthoDB" id="3759589at2"/>
<keyword evidence="3" id="KW-0472">Membrane</keyword>
<dbReference type="Pfam" id="PF13399">
    <property type="entry name" value="LytR_C"/>
    <property type="match status" value="1"/>
</dbReference>
<feature type="transmembrane region" description="Helical" evidence="3">
    <location>
        <begin position="78"/>
        <end position="101"/>
    </location>
</feature>
<reference evidence="6 7" key="1">
    <citation type="submission" date="2019-06" db="EMBL/GenBank/DDBJ databases">
        <title>Sequencing the genomes of 1000 actinobacteria strains.</title>
        <authorList>
            <person name="Klenk H.-P."/>
        </authorList>
    </citation>
    <scope>NUCLEOTIDE SEQUENCE [LARGE SCALE GENOMIC DNA]</scope>
    <source>
        <strain evidence="6 7">DSM 43186</strain>
    </source>
</reference>
<feature type="domain" description="Cell envelope-related transcriptional attenuator" evidence="4">
    <location>
        <begin position="153"/>
        <end position="308"/>
    </location>
</feature>
<evidence type="ECO:0000256" key="3">
    <source>
        <dbReference type="SAM" id="Phobius"/>
    </source>
</evidence>
<feature type="compositionally biased region" description="Low complexity" evidence="2">
    <location>
        <begin position="67"/>
        <end position="76"/>
    </location>
</feature>
<keyword evidence="3" id="KW-0812">Transmembrane</keyword>
<sequence>MPQSGPHPVGAHPAGPYPGGPQAAASPAGATRATVTLDRHREGPAAEPDGGDDDPPKRRRRSGRGGPPQQQGGKRQRVLAYVSVVLTAVLVMATLGAYKFYRDALAFNRTEVHKALGKNRPKNTTGALNVLLVGSDARTGENKRYGPKTVGERTDTIILLHISPRRDKAMLLSLPRDSMVQHPECTNPATGARIPPRVEMINAAFNDGGIVCTIKTIEANTKIRIDHYIKVDFTGFKKIVDALGGIEICLPQPVNDKKAKLNLPAGRQVVMGEEALGYVRLRNLGDGSDISRIKRQQIFLNQVVKKAASGDLLTNPGKLTNFLHAVRDSVETDENLNTEALLQIAQSGRKIVAGGIKFVTIPWEPYEKDKNRVQWKQPDADRLFQAIRSDVDLPTPTPSAKSSSGTSTPKPTIKPSQIRIQVLNGTSMPGKAKEAAEALAEQGFNVVEVGNALQADGTEFPNTKVLYPAKAANGADYANPVVGKLLTKGVKAEAGLVRPSGTTTPFTPPGATPGAGTATQGAKGPLIQLIIGKDWDGVKIPVTKLPDTARVVDNKTNVCAA</sequence>
<evidence type="ECO:0000256" key="2">
    <source>
        <dbReference type="SAM" id="MobiDB-lite"/>
    </source>
</evidence>
<dbReference type="EMBL" id="VFPQ01000001">
    <property type="protein sequence ID" value="TQM76865.1"/>
    <property type="molecule type" value="Genomic_DNA"/>
</dbReference>
<gene>
    <name evidence="6" type="ORF">FHX40_3616</name>
</gene>
<dbReference type="Gene3D" id="3.40.630.190">
    <property type="entry name" value="LCP protein"/>
    <property type="match status" value="1"/>
</dbReference>
<dbReference type="Proteomes" id="UP000319213">
    <property type="component" value="Unassembled WGS sequence"/>
</dbReference>